<accession>A0A6G1QLH6</accession>
<feature type="compositionally biased region" description="Basic and acidic residues" evidence="1">
    <location>
        <begin position="47"/>
        <end position="58"/>
    </location>
</feature>
<feature type="signal peptide" evidence="2">
    <location>
        <begin position="1"/>
        <end position="23"/>
    </location>
</feature>
<dbReference type="EMBL" id="CM015729">
    <property type="protein sequence ID" value="KAF3703219.1"/>
    <property type="molecule type" value="Genomic_DNA"/>
</dbReference>
<evidence type="ECO:0000313" key="4">
    <source>
        <dbReference type="Proteomes" id="UP000503349"/>
    </source>
</evidence>
<proteinExistence type="predicted"/>
<name>A0A6G1QLH6_CHAAH</name>
<dbReference type="AlphaFoldDB" id="A0A6G1QLH6"/>
<evidence type="ECO:0008006" key="5">
    <source>
        <dbReference type="Google" id="ProtNLM"/>
    </source>
</evidence>
<evidence type="ECO:0000256" key="2">
    <source>
        <dbReference type="SAM" id="SignalP"/>
    </source>
</evidence>
<protein>
    <recommendedName>
        <fullName evidence="5">Secreted protein</fullName>
    </recommendedName>
</protein>
<reference evidence="4" key="2">
    <citation type="submission" date="2019-02" db="EMBL/GenBank/DDBJ databases">
        <title>Opniocepnalus argus Var Kimnra genome.</title>
        <authorList>
            <person name="Zhou C."/>
            <person name="Xiao S."/>
        </authorList>
    </citation>
    <scope>NUCLEOTIDE SEQUENCE [LARGE SCALE GENOMIC DNA]</scope>
</reference>
<dbReference type="Proteomes" id="UP000503349">
    <property type="component" value="Chromosome 18"/>
</dbReference>
<feature type="region of interest" description="Disordered" evidence="1">
    <location>
        <begin position="47"/>
        <end position="67"/>
    </location>
</feature>
<gene>
    <name evidence="3" type="ORF">EXN66_Car018907</name>
</gene>
<evidence type="ECO:0000256" key="1">
    <source>
        <dbReference type="SAM" id="MobiDB-lite"/>
    </source>
</evidence>
<sequence length="91" mass="9884">MVCTHIVLFYLLLLKALYTASHSHSQSHTHSHTVGGAAVQLANAHRELKDTSTCDQRSRGSTKQQLGERWTTTLNKGDCGAGGIESVTSLY</sequence>
<reference evidence="3 4" key="1">
    <citation type="submission" date="2019-02" db="EMBL/GenBank/DDBJ databases">
        <title>Opniocepnalus argus genome.</title>
        <authorList>
            <person name="Zhou C."/>
            <person name="Xiao S."/>
        </authorList>
    </citation>
    <scope>NUCLEOTIDE SEQUENCE [LARGE SCALE GENOMIC DNA]</scope>
    <source>
        <strain evidence="3">OARG1902GOOAL</strain>
        <tissue evidence="3">Muscle</tissue>
    </source>
</reference>
<organism evidence="3 4">
    <name type="scientific">Channa argus</name>
    <name type="common">Northern snakehead</name>
    <name type="synonym">Ophicephalus argus</name>
    <dbReference type="NCBI Taxonomy" id="215402"/>
    <lineage>
        <taxon>Eukaryota</taxon>
        <taxon>Metazoa</taxon>
        <taxon>Chordata</taxon>
        <taxon>Craniata</taxon>
        <taxon>Vertebrata</taxon>
        <taxon>Euteleostomi</taxon>
        <taxon>Actinopterygii</taxon>
        <taxon>Neopterygii</taxon>
        <taxon>Teleostei</taxon>
        <taxon>Neoteleostei</taxon>
        <taxon>Acanthomorphata</taxon>
        <taxon>Anabantaria</taxon>
        <taxon>Anabantiformes</taxon>
        <taxon>Channoidei</taxon>
        <taxon>Channidae</taxon>
        <taxon>Channa</taxon>
    </lineage>
</organism>
<keyword evidence="2" id="KW-0732">Signal</keyword>
<keyword evidence="4" id="KW-1185">Reference proteome</keyword>
<feature type="chain" id="PRO_5026341210" description="Secreted protein" evidence="2">
    <location>
        <begin position="24"/>
        <end position="91"/>
    </location>
</feature>
<evidence type="ECO:0000313" key="3">
    <source>
        <dbReference type="EMBL" id="KAF3703219.1"/>
    </source>
</evidence>